<comment type="function">
    <text evidence="11">Catalyzes the first step of diphthamide biosynthesis, a post-translational modification of histidine which occurs in elongation factor 2.</text>
</comment>
<dbReference type="OMA" id="CNALEGM"/>
<dbReference type="FunFam" id="3.40.50.11860:FF:000006">
    <property type="entry name" value="2-(3-amino-3-carboxypropyl)histidine synthase subunit 1"/>
    <property type="match status" value="1"/>
</dbReference>
<dbReference type="GO" id="GO:0051539">
    <property type="term" value="F:4 iron, 4 sulfur cluster binding"/>
    <property type="evidence" value="ECO:0007669"/>
    <property type="project" value="UniProtKB-UniRule"/>
</dbReference>
<accession>A0A0A1TVL3</accession>
<dbReference type="NCBIfam" id="TIGR00322">
    <property type="entry name" value="diphth2_R"/>
    <property type="match status" value="1"/>
</dbReference>
<dbReference type="EMBL" id="KB207112">
    <property type="protein sequence ID" value="ELP84499.1"/>
    <property type="molecule type" value="Genomic_DNA"/>
</dbReference>
<evidence type="ECO:0000256" key="9">
    <source>
        <dbReference type="ARBA" id="ARBA00023014"/>
    </source>
</evidence>
<dbReference type="GO" id="GO:0017183">
    <property type="term" value="P:protein histidyl modification to diphthamide"/>
    <property type="evidence" value="ECO:0007669"/>
    <property type="project" value="UniProtKB-UniRule"/>
</dbReference>
<dbReference type="InterPro" id="IPR016435">
    <property type="entry name" value="DPH1/DPH2"/>
</dbReference>
<dbReference type="VEuPathDB" id="AmoebaDB:EIN_169340"/>
<name>A0A0A1TVL3_ENTIV</name>
<dbReference type="KEGG" id="eiv:EIN_169340"/>
<dbReference type="Gene3D" id="3.40.50.11850">
    <property type="entry name" value="Diphthamide synthesis DPH1/DPH2 domain 2"/>
    <property type="match status" value="1"/>
</dbReference>
<dbReference type="GO" id="GO:0090560">
    <property type="term" value="F:2-(3-amino-3-carboxypropyl)histidine synthase activity"/>
    <property type="evidence" value="ECO:0007669"/>
    <property type="project" value="UniProtKB-UniRule"/>
</dbReference>
<dbReference type="EC" id="2.5.1.108" evidence="3 11"/>
<evidence type="ECO:0000256" key="2">
    <source>
        <dbReference type="ARBA" id="ARBA00010173"/>
    </source>
</evidence>
<organism evidence="12 13">
    <name type="scientific">Entamoeba invadens IP1</name>
    <dbReference type="NCBI Taxonomy" id="370355"/>
    <lineage>
        <taxon>Eukaryota</taxon>
        <taxon>Amoebozoa</taxon>
        <taxon>Evosea</taxon>
        <taxon>Archamoebae</taxon>
        <taxon>Mastigamoebida</taxon>
        <taxon>Entamoebidae</taxon>
        <taxon>Entamoeba</taxon>
    </lineage>
</organism>
<reference evidence="12 13" key="1">
    <citation type="submission" date="2012-10" db="EMBL/GenBank/DDBJ databases">
        <authorList>
            <person name="Zafar N."/>
            <person name="Inman J."/>
            <person name="Hall N."/>
            <person name="Lorenzi H."/>
            <person name="Caler E."/>
        </authorList>
    </citation>
    <scope>NUCLEOTIDE SEQUENCE [LARGE SCALE GENOMIC DNA]</scope>
    <source>
        <strain evidence="12 13">IP1</strain>
    </source>
</reference>
<evidence type="ECO:0000313" key="13">
    <source>
        <dbReference type="Proteomes" id="UP000014680"/>
    </source>
</evidence>
<comment type="catalytic activity">
    <reaction evidence="10 11">
        <text>L-histidyl-[translation elongation factor 2] + S-adenosyl-L-methionine = 2-[(3S)-amino-3-carboxypropyl]-L-histidyl-[translation elongation factor 2] + S-methyl-5'-thioadenosine + H(+)</text>
        <dbReference type="Rhea" id="RHEA:36783"/>
        <dbReference type="Rhea" id="RHEA-COMP:9748"/>
        <dbReference type="Rhea" id="RHEA-COMP:9749"/>
        <dbReference type="ChEBI" id="CHEBI:15378"/>
        <dbReference type="ChEBI" id="CHEBI:17509"/>
        <dbReference type="ChEBI" id="CHEBI:29979"/>
        <dbReference type="ChEBI" id="CHEBI:59789"/>
        <dbReference type="ChEBI" id="CHEBI:73995"/>
        <dbReference type="EC" id="2.5.1.108"/>
    </reaction>
</comment>
<dbReference type="Gene3D" id="3.40.50.11840">
    <property type="entry name" value="Diphthamide synthesis DPH1/DPH2 domain 1"/>
    <property type="match status" value="1"/>
</dbReference>
<proteinExistence type="inferred from homology"/>
<dbReference type="InterPro" id="IPR042264">
    <property type="entry name" value="DPH1/DPH2_2"/>
</dbReference>
<evidence type="ECO:0000256" key="11">
    <source>
        <dbReference type="PIRNR" id="PIRNR004967"/>
    </source>
</evidence>
<keyword evidence="7" id="KW-0479">Metal-binding</keyword>
<sequence length="344" mass="38829">MQFDLKESLIESEVVKRGCKRVVLQFPEGLIAQGVQLQQRLEAKLKDVEFILYTDYVYGACCVDDRFTSYIKADFLVHFGHSPLIPPECLKVASIYIPVVAEIKLEPLVEKINQMVDKKLSLSIVATIQYEPYLSQLKTLLKDFDIIIPKIDPLPEGITLGCTVPPLGDKKISVVFIGGGLFHAEAVAYNYPDNKVYSYDPRNETLVPVSVDKEKFSSVMRKKIDIARQQKYIGIITSTLGRQGNPKVTENVKALVESKGLIPVLCYADEISTSLLESYKEVQVWIQVACPRLSIDWGDNYRQVLMTPYEAFLAFGNPCESKLDYIPMDNWAIPAPEKWCASVY</sequence>
<dbReference type="PIRSF" id="PIRSF004967">
    <property type="entry name" value="DPH1"/>
    <property type="match status" value="1"/>
</dbReference>
<evidence type="ECO:0000256" key="7">
    <source>
        <dbReference type="ARBA" id="ARBA00022723"/>
    </source>
</evidence>
<dbReference type="InterPro" id="IPR042263">
    <property type="entry name" value="DPH1/DPH2_1"/>
</dbReference>
<evidence type="ECO:0000256" key="8">
    <source>
        <dbReference type="ARBA" id="ARBA00023004"/>
    </source>
</evidence>
<dbReference type="RefSeq" id="XP_004183845.1">
    <property type="nucleotide sequence ID" value="XM_004183797.1"/>
</dbReference>
<keyword evidence="5 11" id="KW-0808">Transferase</keyword>
<gene>
    <name evidence="12" type="ORF">EIN_169340</name>
</gene>
<dbReference type="AlphaFoldDB" id="A0A0A1TVL3"/>
<protein>
    <recommendedName>
        <fullName evidence="4 11">2-(3-amino-3-carboxypropyl)histidine synthase subunit 1</fullName>
        <ecNumber evidence="3 11">2.5.1.108</ecNumber>
    </recommendedName>
</protein>
<evidence type="ECO:0000256" key="4">
    <source>
        <dbReference type="ARBA" id="ARBA00021915"/>
    </source>
</evidence>
<evidence type="ECO:0000256" key="6">
    <source>
        <dbReference type="ARBA" id="ARBA00022691"/>
    </source>
</evidence>
<dbReference type="PANTHER" id="PTHR10762">
    <property type="entry name" value="DIPHTHAMIDE BIOSYNTHESIS PROTEIN"/>
    <property type="match status" value="1"/>
</dbReference>
<dbReference type="Gene3D" id="3.40.50.11860">
    <property type="entry name" value="Diphthamide synthesis DPH1/DPH2 domain 3"/>
    <property type="match status" value="1"/>
</dbReference>
<evidence type="ECO:0000256" key="1">
    <source>
        <dbReference type="ARBA" id="ARBA00005156"/>
    </source>
</evidence>
<dbReference type="FunFam" id="3.40.50.11840:FF:000003">
    <property type="entry name" value="2-(3-amino-3-carboxypropyl)histidine synthase subunit 1"/>
    <property type="match status" value="1"/>
</dbReference>
<dbReference type="SFLD" id="SFLDS00032">
    <property type="entry name" value="Radical_SAM_3-amino-3-carboxyp"/>
    <property type="match status" value="1"/>
</dbReference>
<comment type="pathway">
    <text evidence="1 11">Protein modification; peptidyl-diphthamide biosynthesis.</text>
</comment>
<comment type="cofactor">
    <cofactor evidence="11">
        <name>[4Fe-4S] cluster</name>
        <dbReference type="ChEBI" id="CHEBI:49883"/>
    </cofactor>
    <text evidence="11">Binds 1 [4Fe-4S] cluster per subunit. The cluster is coordinated with 3 cysteines and an exchangeable S-adenosyl-L-methionine.</text>
</comment>
<keyword evidence="6 11" id="KW-0949">S-adenosyl-L-methionine</keyword>
<dbReference type="GeneID" id="14883494"/>
<dbReference type="OrthoDB" id="1649088at2759"/>
<dbReference type="Pfam" id="PF01866">
    <property type="entry name" value="Diphthamide_syn"/>
    <property type="match status" value="1"/>
</dbReference>
<evidence type="ECO:0000256" key="10">
    <source>
        <dbReference type="ARBA" id="ARBA00048403"/>
    </source>
</evidence>
<comment type="similarity">
    <text evidence="2 11">Belongs to the DPH1/DPH2 family. DPH1 subfamily.</text>
</comment>
<dbReference type="InterPro" id="IPR035435">
    <property type="entry name" value="DPH1/DPH2_euk_archaea"/>
</dbReference>
<evidence type="ECO:0000256" key="3">
    <source>
        <dbReference type="ARBA" id="ARBA00012221"/>
    </source>
</evidence>
<keyword evidence="8" id="KW-0408">Iron</keyword>
<dbReference type="InterPro" id="IPR042265">
    <property type="entry name" value="DPH1/DPH2_3"/>
</dbReference>
<dbReference type="PANTHER" id="PTHR10762:SF1">
    <property type="entry name" value="2-(3-AMINO-3-CARBOXYPROPYL)HISTIDINE SYNTHASE SUBUNIT 1"/>
    <property type="match status" value="1"/>
</dbReference>
<dbReference type="UniPathway" id="UPA00559"/>
<keyword evidence="11" id="KW-0004">4Fe-4S</keyword>
<dbReference type="GO" id="GO:0046872">
    <property type="term" value="F:metal ion binding"/>
    <property type="evidence" value="ECO:0007669"/>
    <property type="project" value="UniProtKB-KW"/>
</dbReference>
<keyword evidence="9" id="KW-0411">Iron-sulfur</keyword>
<dbReference type="Proteomes" id="UP000014680">
    <property type="component" value="Unassembled WGS sequence"/>
</dbReference>
<evidence type="ECO:0000256" key="5">
    <source>
        <dbReference type="ARBA" id="ARBA00022679"/>
    </source>
</evidence>
<evidence type="ECO:0000313" key="12">
    <source>
        <dbReference type="EMBL" id="ELP84499.1"/>
    </source>
</evidence>
<keyword evidence="13" id="KW-1185">Reference proteome</keyword>